<dbReference type="Proteomes" id="UP000789396">
    <property type="component" value="Unassembled WGS sequence"/>
</dbReference>
<feature type="coiled-coil region" evidence="1">
    <location>
        <begin position="389"/>
        <end position="430"/>
    </location>
</feature>
<feature type="compositionally biased region" description="Basic and acidic residues" evidence="2">
    <location>
        <begin position="545"/>
        <end position="563"/>
    </location>
</feature>
<sequence>MSQNFLTNSSCRNDNLTQIRNKFDAILSDFIQNIHNAKNQVTNIKSKANSGELRNFTIWLNSFDKFLLELDEEITKFNEKIDSYNKNNYSQLNEWSHEFVAILFKKELPQDITADFENQYQQCQQLNDLLKDSISQANNNLQKILENSISENNLSENQLNQYAGTNANQPLVELLRKFEKLLLETEQDANSYIPDSKSKRNSQQEKIPNYEEIIEWLKTLLDKFNEAKQQFSNSKHIQLCVPPENIEKIYTNVIQQTDKLKIDIETFSTNSYLKGFPESQNTNYRISRYSKFTEYIKSFLSHISVSKRDLLDKIDLLVNENHDMDIDNKDENNHSTEPEYDQPSNRINASGKMISNANHKSTNYKNNFKPNASYKKYSWNRKRHDQPNYNQQIEELEKLKNENKELLEKVGDLEAQLKSGNHRIKKLMDEHKSLRVETAKYQSALGKATNFRINDHNPNSVSQLVEDIKDLKHQLDNFCSLKKVDIDYTALKELLGKYGCLSSGNKPSKNLVKGILQRHVIEMVINNVNKYLKIDNEHEKSLETSLVNKEDSLETSLDNKEDSLETSLVNKEDSLEK</sequence>
<feature type="region of interest" description="Disordered" evidence="2">
    <location>
        <begin position="545"/>
        <end position="577"/>
    </location>
</feature>
<dbReference type="AlphaFoldDB" id="A0A9N8ZLR5"/>
<feature type="non-terminal residue" evidence="3">
    <location>
        <position position="577"/>
    </location>
</feature>
<evidence type="ECO:0000256" key="2">
    <source>
        <dbReference type="SAM" id="MobiDB-lite"/>
    </source>
</evidence>
<keyword evidence="1" id="KW-0175">Coiled coil</keyword>
<feature type="region of interest" description="Disordered" evidence="2">
    <location>
        <begin position="325"/>
        <end position="347"/>
    </location>
</feature>
<protein>
    <submittedName>
        <fullName evidence="3">2028_t:CDS:1</fullName>
    </submittedName>
</protein>
<keyword evidence="4" id="KW-1185">Reference proteome</keyword>
<feature type="compositionally biased region" description="Basic and acidic residues" evidence="2">
    <location>
        <begin position="325"/>
        <end position="337"/>
    </location>
</feature>
<evidence type="ECO:0000313" key="3">
    <source>
        <dbReference type="EMBL" id="CAG8500091.1"/>
    </source>
</evidence>
<dbReference type="EMBL" id="CAJVPZ010001795">
    <property type="protein sequence ID" value="CAG8500091.1"/>
    <property type="molecule type" value="Genomic_DNA"/>
</dbReference>
<feature type="coiled-coil region" evidence="1">
    <location>
        <begin position="120"/>
        <end position="147"/>
    </location>
</feature>
<reference evidence="3" key="1">
    <citation type="submission" date="2021-06" db="EMBL/GenBank/DDBJ databases">
        <authorList>
            <person name="Kallberg Y."/>
            <person name="Tangrot J."/>
            <person name="Rosling A."/>
        </authorList>
    </citation>
    <scope>NUCLEOTIDE SEQUENCE</scope>
    <source>
        <strain evidence="3">IN212</strain>
    </source>
</reference>
<evidence type="ECO:0000256" key="1">
    <source>
        <dbReference type="SAM" id="Coils"/>
    </source>
</evidence>
<proteinExistence type="predicted"/>
<gene>
    <name evidence="3" type="ORF">RFULGI_LOCUS2395</name>
</gene>
<organism evidence="3 4">
    <name type="scientific">Racocetra fulgida</name>
    <dbReference type="NCBI Taxonomy" id="60492"/>
    <lineage>
        <taxon>Eukaryota</taxon>
        <taxon>Fungi</taxon>
        <taxon>Fungi incertae sedis</taxon>
        <taxon>Mucoromycota</taxon>
        <taxon>Glomeromycotina</taxon>
        <taxon>Glomeromycetes</taxon>
        <taxon>Diversisporales</taxon>
        <taxon>Gigasporaceae</taxon>
        <taxon>Racocetra</taxon>
    </lineage>
</organism>
<accession>A0A9N8ZLR5</accession>
<evidence type="ECO:0000313" key="4">
    <source>
        <dbReference type="Proteomes" id="UP000789396"/>
    </source>
</evidence>
<comment type="caution">
    <text evidence="3">The sequence shown here is derived from an EMBL/GenBank/DDBJ whole genome shotgun (WGS) entry which is preliminary data.</text>
</comment>
<name>A0A9N8ZLR5_9GLOM</name>